<dbReference type="InterPro" id="IPR010754">
    <property type="entry name" value="OPA3-like"/>
</dbReference>
<evidence type="ECO:0000256" key="1">
    <source>
        <dbReference type="ARBA" id="ARBA00007584"/>
    </source>
</evidence>
<organism evidence="6 7">
    <name type="scientific">Ascosphaera apis ARSEF 7405</name>
    <dbReference type="NCBI Taxonomy" id="392613"/>
    <lineage>
        <taxon>Eukaryota</taxon>
        <taxon>Fungi</taxon>
        <taxon>Dikarya</taxon>
        <taxon>Ascomycota</taxon>
        <taxon>Pezizomycotina</taxon>
        <taxon>Eurotiomycetes</taxon>
        <taxon>Eurotiomycetidae</taxon>
        <taxon>Onygenales</taxon>
        <taxon>Ascosphaeraceae</taxon>
        <taxon>Ascosphaera</taxon>
    </lineage>
</organism>
<name>A0A168AIX0_9EURO</name>
<gene>
    <name evidence="6" type="ORF">AAP_02070</name>
</gene>
<dbReference type="Proteomes" id="UP000242877">
    <property type="component" value="Unassembled WGS sequence"/>
</dbReference>
<keyword evidence="5" id="KW-1133">Transmembrane helix</keyword>
<dbReference type="PANTHER" id="PTHR12499">
    <property type="entry name" value="OPTIC ATROPHY 3 PROTEIN OPA3"/>
    <property type="match status" value="1"/>
</dbReference>
<evidence type="ECO:0000256" key="5">
    <source>
        <dbReference type="SAM" id="Phobius"/>
    </source>
</evidence>
<evidence type="ECO:0000256" key="3">
    <source>
        <dbReference type="SAM" id="Coils"/>
    </source>
</evidence>
<dbReference type="VEuPathDB" id="FungiDB:AAP_02070"/>
<sequence length="323" mass="35218">MSVALKLSSLLIRTLSKPIANSIKAQAREHERFRRLCISFAQGLHRLDMRMRLGLLQSTAAIDRQTRAAAAAELAKKRHHPVPTVKTEAQTAAEAEKAAKKGKDKGGTVGKEKGVKEKGESGSADGGGGGTAATAAAETSKSSTSTSTSTSSAKNARIRPLSEAKAIDSGATFLSEAFLFIVGASLILFESFRARRKESKRRNDVDDRIRDLEAAEEAYKAGLIALEKEILELHRQMGVQQRGEHGGREKGMMQRRILPETIYDVAETEGGEGEVKTWYMRAWEYAREASDAVKQRIERSQGQEVKDREASTSEEKPQSASSS</sequence>
<dbReference type="AlphaFoldDB" id="A0A168AIX0"/>
<comment type="similarity">
    <text evidence="1">Belongs to the OPA3 family.</text>
</comment>
<keyword evidence="5" id="KW-0812">Transmembrane</keyword>
<feature type="compositionally biased region" description="Basic and acidic residues" evidence="4">
    <location>
        <begin position="289"/>
        <end position="317"/>
    </location>
</feature>
<feature type="transmembrane region" description="Helical" evidence="5">
    <location>
        <begin position="173"/>
        <end position="192"/>
    </location>
</feature>
<comment type="caution">
    <text evidence="6">The sequence shown here is derived from an EMBL/GenBank/DDBJ whole genome shotgun (WGS) entry which is preliminary data.</text>
</comment>
<dbReference type="EMBL" id="AZGZ01000007">
    <property type="protein sequence ID" value="KZZ93977.1"/>
    <property type="molecule type" value="Genomic_DNA"/>
</dbReference>
<dbReference type="PANTHER" id="PTHR12499:SF0">
    <property type="entry name" value="OPTIC ATROPHY 3 PROTEIN"/>
    <property type="match status" value="1"/>
</dbReference>
<keyword evidence="5" id="KW-0472">Membrane</keyword>
<dbReference type="OrthoDB" id="2129069at2759"/>
<feature type="coiled-coil region" evidence="3">
    <location>
        <begin position="195"/>
        <end position="229"/>
    </location>
</feature>
<evidence type="ECO:0000313" key="6">
    <source>
        <dbReference type="EMBL" id="KZZ93977.1"/>
    </source>
</evidence>
<proteinExistence type="inferred from homology"/>
<feature type="region of interest" description="Disordered" evidence="4">
    <location>
        <begin position="71"/>
        <end position="158"/>
    </location>
</feature>
<accession>A0A168AIX0</accession>
<feature type="compositionally biased region" description="Low complexity" evidence="4">
    <location>
        <begin position="132"/>
        <end position="154"/>
    </location>
</feature>
<feature type="compositionally biased region" description="Low complexity" evidence="4">
    <location>
        <begin position="84"/>
        <end position="93"/>
    </location>
</feature>
<keyword evidence="7" id="KW-1185">Reference proteome</keyword>
<feature type="region of interest" description="Disordered" evidence="4">
    <location>
        <begin position="289"/>
        <end position="323"/>
    </location>
</feature>
<evidence type="ECO:0000256" key="2">
    <source>
        <dbReference type="ARBA" id="ARBA00023054"/>
    </source>
</evidence>
<dbReference type="GO" id="GO:0005739">
    <property type="term" value="C:mitochondrion"/>
    <property type="evidence" value="ECO:0007669"/>
    <property type="project" value="TreeGrafter"/>
</dbReference>
<keyword evidence="2 3" id="KW-0175">Coiled coil</keyword>
<evidence type="ECO:0000313" key="7">
    <source>
        <dbReference type="Proteomes" id="UP000242877"/>
    </source>
</evidence>
<evidence type="ECO:0000256" key="4">
    <source>
        <dbReference type="SAM" id="MobiDB-lite"/>
    </source>
</evidence>
<dbReference type="Pfam" id="PF07047">
    <property type="entry name" value="OPA3"/>
    <property type="match status" value="1"/>
</dbReference>
<dbReference type="GO" id="GO:0019216">
    <property type="term" value="P:regulation of lipid metabolic process"/>
    <property type="evidence" value="ECO:0007669"/>
    <property type="project" value="TreeGrafter"/>
</dbReference>
<protein>
    <submittedName>
        <fullName evidence="6">Optic atrophy 3-like protein</fullName>
    </submittedName>
</protein>
<feature type="compositionally biased region" description="Basic and acidic residues" evidence="4">
    <location>
        <begin position="94"/>
        <end position="120"/>
    </location>
</feature>
<reference evidence="6 7" key="1">
    <citation type="journal article" date="2016" name="Genome Biol. Evol.">
        <title>Divergent and convergent evolution of fungal pathogenicity.</title>
        <authorList>
            <person name="Shang Y."/>
            <person name="Xiao G."/>
            <person name="Zheng P."/>
            <person name="Cen K."/>
            <person name="Zhan S."/>
            <person name="Wang C."/>
        </authorList>
    </citation>
    <scope>NUCLEOTIDE SEQUENCE [LARGE SCALE GENOMIC DNA]</scope>
    <source>
        <strain evidence="6 7">ARSEF 7405</strain>
    </source>
</reference>